<proteinExistence type="predicted"/>
<dbReference type="Proteomes" id="UP000077623">
    <property type="component" value="Unassembled WGS sequence"/>
</dbReference>
<organism evidence="2 3">
    <name type="scientific">Candidatus Mycoplasma haematobovis</name>
    <dbReference type="NCBI Taxonomy" id="432608"/>
    <lineage>
        <taxon>Bacteria</taxon>
        <taxon>Bacillati</taxon>
        <taxon>Mycoplasmatota</taxon>
        <taxon>Mollicutes</taxon>
        <taxon>Mycoplasmataceae</taxon>
        <taxon>Mycoplasma</taxon>
    </lineage>
</organism>
<name>A0A1A9QCU4_9MOLU</name>
<sequence length="149" mass="16521">MPIPASLSKLKSLFPVFVVGASVAITIKLLTESTPLTSEILQVKAEEDIKSVDEYKDDLVPDPEPEPPQEETPPPPAEEEKDPKTEEQTKSKEEEDSEEKIDSEDSSKEENQEDQKKDQSEQKPKSSGRAFISGGIGDILKQIMKPSKK</sequence>
<feature type="compositionally biased region" description="Basic and acidic residues" evidence="1">
    <location>
        <begin position="81"/>
        <end position="93"/>
    </location>
</feature>
<dbReference type="EMBL" id="LWUJ01000012">
    <property type="protein sequence ID" value="OAL09914.1"/>
    <property type="molecule type" value="Genomic_DNA"/>
</dbReference>
<keyword evidence="3" id="KW-1185">Reference proteome</keyword>
<reference evidence="3" key="1">
    <citation type="submission" date="2016-04" db="EMBL/GenBank/DDBJ databases">
        <authorList>
            <person name="Quiroz-Castaneda R.E."/>
            <person name="Martinez-Ocampo F."/>
        </authorList>
    </citation>
    <scope>NUCLEOTIDE SEQUENCE [LARGE SCALE GENOMIC DNA]</scope>
    <source>
        <strain evidence="3">INIFAP01</strain>
    </source>
</reference>
<feature type="compositionally biased region" description="Basic and acidic residues" evidence="1">
    <location>
        <begin position="103"/>
        <end position="124"/>
    </location>
</feature>
<dbReference type="STRING" id="432608.A6V39_03315"/>
<protein>
    <submittedName>
        <fullName evidence="2">Uncharacterized protein</fullName>
    </submittedName>
</protein>
<gene>
    <name evidence="2" type="ORF">A6V39_03315</name>
</gene>
<dbReference type="AlphaFoldDB" id="A0A1A9QCU4"/>
<evidence type="ECO:0000313" key="3">
    <source>
        <dbReference type="Proteomes" id="UP000077623"/>
    </source>
</evidence>
<feature type="region of interest" description="Disordered" evidence="1">
    <location>
        <begin position="45"/>
        <end position="149"/>
    </location>
</feature>
<dbReference type="RefSeq" id="WP_187150301.1">
    <property type="nucleotide sequence ID" value="NZ_LWUJ01000012.1"/>
</dbReference>
<feature type="compositionally biased region" description="Basic and acidic residues" evidence="1">
    <location>
        <begin position="45"/>
        <end position="59"/>
    </location>
</feature>
<accession>A0A1A9QCU4</accession>
<evidence type="ECO:0000256" key="1">
    <source>
        <dbReference type="SAM" id="MobiDB-lite"/>
    </source>
</evidence>
<evidence type="ECO:0000313" key="2">
    <source>
        <dbReference type="EMBL" id="OAL09914.1"/>
    </source>
</evidence>
<feature type="compositionally biased region" description="Acidic residues" evidence="1">
    <location>
        <begin position="60"/>
        <end position="69"/>
    </location>
</feature>
<comment type="caution">
    <text evidence="2">The sequence shown here is derived from an EMBL/GenBank/DDBJ whole genome shotgun (WGS) entry which is preliminary data.</text>
</comment>